<proteinExistence type="predicted"/>
<dbReference type="NCBIfam" id="TIGR02595">
    <property type="entry name" value="PEP_CTERM"/>
    <property type="match status" value="1"/>
</dbReference>
<evidence type="ECO:0000313" key="2">
    <source>
        <dbReference type="EMBL" id="BDL44949.1"/>
    </source>
</evidence>
<name>A0ABM7ZJJ5_9BACT</name>
<protein>
    <recommendedName>
        <fullName evidence="1">Ice-binding protein C-terminal domain-containing protein</fullName>
    </recommendedName>
</protein>
<keyword evidence="3" id="KW-1185">Reference proteome</keyword>
<evidence type="ECO:0000313" key="3">
    <source>
        <dbReference type="Proteomes" id="UP001062263"/>
    </source>
</evidence>
<reference evidence="2" key="1">
    <citation type="submission" date="2022-06" db="EMBL/GenBank/DDBJ databases">
        <title>Akkermansia biwalacus sp. nov., an anaerobic mucin-degrading bacterium isolated from human intestine.</title>
        <authorList>
            <person name="Kobayashi Y."/>
            <person name="Inoue S."/>
            <person name="Kawahara T."/>
            <person name="Kohda N."/>
        </authorList>
    </citation>
    <scope>NUCLEOTIDE SEQUENCE</scope>
    <source>
        <strain evidence="2">WON2089</strain>
    </source>
</reference>
<dbReference type="Proteomes" id="UP001062263">
    <property type="component" value="Chromosome"/>
</dbReference>
<accession>A0ABM7ZJJ5</accession>
<dbReference type="Pfam" id="PF07589">
    <property type="entry name" value="PEP-CTERM"/>
    <property type="match status" value="1"/>
</dbReference>
<evidence type="ECO:0000259" key="1">
    <source>
        <dbReference type="Pfam" id="PF07589"/>
    </source>
</evidence>
<sequence length="215" mass="22014">MLPAAEASTVLMDLSPVDSGTTGLNANGITPADVWGYDLMSWHGVWEKSALANQVAFSAGAVSLQVGGAASQNTGGNFAGLKFSLAPAAAPSALSFDIARSSTWGSAQFECTYTCDIYGFAADGSSTVIGTWSLADAVDNLSSDGMHVSIDLNMGDASYDSYGLIFNAYKSGSQSGGMAASITNLQISGEMVPEPATASLGLIGLAAMLMRRRRG</sequence>
<gene>
    <name evidence="2" type="ORF">Abiwalacus_25230</name>
</gene>
<dbReference type="InterPro" id="IPR013424">
    <property type="entry name" value="Ice-binding_C"/>
</dbReference>
<organism evidence="2 3">
    <name type="scientific">Akkermansia biwaensis</name>
    <dbReference type="NCBI Taxonomy" id="2946555"/>
    <lineage>
        <taxon>Bacteria</taxon>
        <taxon>Pseudomonadati</taxon>
        <taxon>Verrucomicrobiota</taxon>
        <taxon>Verrucomicrobiia</taxon>
        <taxon>Verrucomicrobiales</taxon>
        <taxon>Akkermansiaceae</taxon>
        <taxon>Akkermansia</taxon>
    </lineage>
</organism>
<feature type="domain" description="Ice-binding protein C-terminal" evidence="1">
    <location>
        <begin position="192"/>
        <end position="214"/>
    </location>
</feature>
<dbReference type="EMBL" id="AP025943">
    <property type="protein sequence ID" value="BDL44949.1"/>
    <property type="molecule type" value="Genomic_DNA"/>
</dbReference>